<comment type="caution">
    <text evidence="1">The sequence shown here is derived from an EMBL/GenBank/DDBJ whole genome shotgun (WGS) entry which is preliminary data.</text>
</comment>
<accession>A0A934KNG6</accession>
<gene>
    <name evidence="1" type="ORF">JEM65_17850</name>
</gene>
<name>A0A934KNG6_9FLAO</name>
<dbReference type="RefSeq" id="WP_199602625.1">
    <property type="nucleotide sequence ID" value="NZ_JAEHJZ010000048.1"/>
</dbReference>
<evidence type="ECO:0000313" key="2">
    <source>
        <dbReference type="Proteomes" id="UP000662373"/>
    </source>
</evidence>
<proteinExistence type="predicted"/>
<dbReference type="EMBL" id="JAEHJZ010000048">
    <property type="protein sequence ID" value="MBJ7882502.1"/>
    <property type="molecule type" value="Genomic_DNA"/>
</dbReference>
<protein>
    <submittedName>
        <fullName evidence="1">Uncharacterized protein</fullName>
    </submittedName>
</protein>
<dbReference type="AlphaFoldDB" id="A0A934KNG6"/>
<sequence length="143" mass="16238">MKNLIYLFILILGIISCSSDDETRIDNSDLIGNWNWTNTDGGIGFHIHETPKTTGKIIHLNLNENYEYSVTENGTEISNGIYELIMKKSISSGEMERFIKLQTIDQQYLGFVKNGIINIEENKKLYISDNNADGVGSKFVRIE</sequence>
<evidence type="ECO:0000313" key="1">
    <source>
        <dbReference type="EMBL" id="MBJ7882502.1"/>
    </source>
</evidence>
<dbReference type="Proteomes" id="UP000662373">
    <property type="component" value="Unassembled WGS sequence"/>
</dbReference>
<keyword evidence="2" id="KW-1185">Reference proteome</keyword>
<organism evidence="1 2">
    <name type="scientific">Gelidibacter salicanalis</name>
    <dbReference type="NCBI Taxonomy" id="291193"/>
    <lineage>
        <taxon>Bacteria</taxon>
        <taxon>Pseudomonadati</taxon>
        <taxon>Bacteroidota</taxon>
        <taxon>Flavobacteriia</taxon>
        <taxon>Flavobacteriales</taxon>
        <taxon>Flavobacteriaceae</taxon>
        <taxon>Gelidibacter</taxon>
    </lineage>
</organism>
<dbReference type="PROSITE" id="PS51257">
    <property type="entry name" value="PROKAR_LIPOPROTEIN"/>
    <property type="match status" value="1"/>
</dbReference>
<reference evidence="1 2" key="1">
    <citation type="submission" date="2020-09" db="EMBL/GenBank/DDBJ databases">
        <title>Draft genome of Gelidibacter salicanalis PAMC21136.</title>
        <authorList>
            <person name="Park H."/>
        </authorList>
    </citation>
    <scope>NUCLEOTIDE SEQUENCE [LARGE SCALE GENOMIC DNA]</scope>
    <source>
        <strain evidence="1 2">PAMC21136</strain>
    </source>
</reference>